<dbReference type="EMBL" id="NXLV01000006">
    <property type="protein sequence ID" value="RDU70763.1"/>
    <property type="molecule type" value="Genomic_DNA"/>
</dbReference>
<gene>
    <name evidence="11" type="ORF">CQA58_04355</name>
</gene>
<dbReference type="SUPFAM" id="SSF82689">
    <property type="entry name" value="Mechanosensitive channel protein MscS (YggB), C-terminal domain"/>
    <property type="match status" value="1"/>
</dbReference>
<dbReference type="InterPro" id="IPR011066">
    <property type="entry name" value="MscS_channel_C_sf"/>
</dbReference>
<dbReference type="Pfam" id="PF21082">
    <property type="entry name" value="MS_channel_3rd"/>
    <property type="match status" value="1"/>
</dbReference>
<dbReference type="InterPro" id="IPR023408">
    <property type="entry name" value="MscS_beta-dom_sf"/>
</dbReference>
<keyword evidence="6 7" id="KW-0472">Membrane</keyword>
<dbReference type="PANTHER" id="PTHR30221:SF1">
    <property type="entry name" value="SMALL-CONDUCTANCE MECHANOSENSITIVE CHANNEL"/>
    <property type="match status" value="1"/>
</dbReference>
<proteinExistence type="inferred from homology"/>
<dbReference type="SUPFAM" id="SSF82861">
    <property type="entry name" value="Mechanosensitive channel protein MscS (YggB), transmembrane region"/>
    <property type="match status" value="1"/>
</dbReference>
<keyword evidence="5 7" id="KW-1133">Transmembrane helix</keyword>
<feature type="domain" description="Mechanosensitive ion channel transmembrane helices 2/3" evidence="10">
    <location>
        <begin position="60"/>
        <end position="97"/>
    </location>
</feature>
<protein>
    <submittedName>
        <fullName evidence="11">Mechanosensitive ion channel protein</fullName>
    </submittedName>
</protein>
<dbReference type="InterPro" id="IPR011014">
    <property type="entry name" value="MscS_channel_TM-2"/>
</dbReference>
<keyword evidence="12" id="KW-1185">Reference proteome</keyword>
<dbReference type="SUPFAM" id="SSF50182">
    <property type="entry name" value="Sm-like ribonucleoproteins"/>
    <property type="match status" value="1"/>
</dbReference>
<dbReference type="GO" id="GO:0005886">
    <property type="term" value="C:plasma membrane"/>
    <property type="evidence" value="ECO:0007669"/>
    <property type="project" value="UniProtKB-SubCell"/>
</dbReference>
<evidence type="ECO:0000259" key="10">
    <source>
        <dbReference type="Pfam" id="PF21088"/>
    </source>
</evidence>
<keyword evidence="3" id="KW-1003">Cell membrane</keyword>
<dbReference type="RefSeq" id="WP_115569508.1">
    <property type="nucleotide sequence ID" value="NZ_NXLV01000006.1"/>
</dbReference>
<comment type="caution">
    <text evidence="11">The sequence shown here is derived from an EMBL/GenBank/DDBJ whole genome shotgun (WGS) entry which is preliminary data.</text>
</comment>
<evidence type="ECO:0000313" key="11">
    <source>
        <dbReference type="EMBL" id="RDU70763.1"/>
    </source>
</evidence>
<dbReference type="GO" id="GO:0008381">
    <property type="term" value="F:mechanosensitive monoatomic ion channel activity"/>
    <property type="evidence" value="ECO:0007669"/>
    <property type="project" value="InterPro"/>
</dbReference>
<dbReference type="InterPro" id="IPR049142">
    <property type="entry name" value="MS_channel_1st"/>
</dbReference>
<evidence type="ECO:0000256" key="2">
    <source>
        <dbReference type="ARBA" id="ARBA00008017"/>
    </source>
</evidence>
<evidence type="ECO:0000259" key="9">
    <source>
        <dbReference type="Pfam" id="PF21082"/>
    </source>
</evidence>
<comment type="similarity">
    <text evidence="2">Belongs to the MscS (TC 1.A.23) family.</text>
</comment>
<feature type="domain" description="Mechanosensitive ion channel MscS" evidence="8">
    <location>
        <begin position="98"/>
        <end position="164"/>
    </location>
</feature>
<comment type="subcellular location">
    <subcellularLocation>
        <location evidence="1">Cell membrane</location>
        <topology evidence="1">Multi-pass membrane protein</topology>
    </subcellularLocation>
</comment>
<sequence>MEYITQFWEEYQNHFWVLLKSLALLLGGIYLAYFSRIKIKKLIGKKDEILGNFISQVAFVCVIILSSITALGTLGVQTTSIIAVLGTAGLTIALALKDSLSSLASGIVLIILRPFKKGDLLELGSISGRVEAINLFHTTLRLPDNKLAIFPNEAVTKGVITNCTDAEKRRIEWVVGVGYKSDIEEVKAILNNVILNIDEISKDPTPFVGVTELSSSSINFSIRIWIENNINIFAVRSQLIEECKKALDNAGIEIPYNQLDVRVSNK</sequence>
<dbReference type="Gene3D" id="2.30.30.60">
    <property type="match status" value="1"/>
</dbReference>
<dbReference type="InterPro" id="IPR049278">
    <property type="entry name" value="MS_channel_C"/>
</dbReference>
<feature type="transmembrane region" description="Helical" evidence="7">
    <location>
        <begin position="15"/>
        <end position="33"/>
    </location>
</feature>
<dbReference type="Pfam" id="PF00924">
    <property type="entry name" value="MS_channel_2nd"/>
    <property type="match status" value="1"/>
</dbReference>
<feature type="transmembrane region" description="Helical" evidence="7">
    <location>
        <begin position="81"/>
        <end position="112"/>
    </location>
</feature>
<feature type="transmembrane region" description="Helical" evidence="7">
    <location>
        <begin position="53"/>
        <end position="75"/>
    </location>
</feature>
<evidence type="ECO:0000256" key="6">
    <source>
        <dbReference type="ARBA" id="ARBA00023136"/>
    </source>
</evidence>
<dbReference type="Pfam" id="PF21088">
    <property type="entry name" value="MS_channel_1st"/>
    <property type="match status" value="1"/>
</dbReference>
<organism evidence="11 12">
    <name type="scientific">Helicobacter brantae</name>
    <dbReference type="NCBI Taxonomy" id="375927"/>
    <lineage>
        <taxon>Bacteria</taxon>
        <taxon>Pseudomonadati</taxon>
        <taxon>Campylobacterota</taxon>
        <taxon>Epsilonproteobacteria</taxon>
        <taxon>Campylobacterales</taxon>
        <taxon>Helicobacteraceae</taxon>
        <taxon>Helicobacter</taxon>
    </lineage>
</organism>
<dbReference type="InterPro" id="IPR010920">
    <property type="entry name" value="LSM_dom_sf"/>
</dbReference>
<keyword evidence="4 7" id="KW-0812">Transmembrane</keyword>
<evidence type="ECO:0000256" key="5">
    <source>
        <dbReference type="ARBA" id="ARBA00022989"/>
    </source>
</evidence>
<accession>A0A3D8J087</accession>
<dbReference type="PANTHER" id="PTHR30221">
    <property type="entry name" value="SMALL-CONDUCTANCE MECHANOSENSITIVE CHANNEL"/>
    <property type="match status" value="1"/>
</dbReference>
<dbReference type="NCBIfam" id="NF047602">
    <property type="entry name" value="MscsSHelicob"/>
    <property type="match status" value="1"/>
</dbReference>
<dbReference type="Gene3D" id="1.10.287.1260">
    <property type="match status" value="1"/>
</dbReference>
<evidence type="ECO:0000259" key="8">
    <source>
        <dbReference type="Pfam" id="PF00924"/>
    </source>
</evidence>
<dbReference type="Proteomes" id="UP000257045">
    <property type="component" value="Unassembled WGS sequence"/>
</dbReference>
<evidence type="ECO:0000256" key="7">
    <source>
        <dbReference type="SAM" id="Phobius"/>
    </source>
</evidence>
<reference evidence="11 12" key="1">
    <citation type="submission" date="2018-04" db="EMBL/GenBank/DDBJ databases">
        <title>Novel Campyloabacter and Helicobacter Species and Strains.</title>
        <authorList>
            <person name="Mannion A.J."/>
            <person name="Shen Z."/>
            <person name="Fox J.G."/>
        </authorList>
    </citation>
    <scope>NUCLEOTIDE SEQUENCE [LARGE SCALE GENOMIC DNA]</scope>
    <source>
        <strain evidence="11 12">MIT 04-9366</strain>
    </source>
</reference>
<dbReference type="InterPro" id="IPR045275">
    <property type="entry name" value="MscS_archaea/bacteria_type"/>
</dbReference>
<evidence type="ECO:0000256" key="3">
    <source>
        <dbReference type="ARBA" id="ARBA00022475"/>
    </source>
</evidence>
<evidence type="ECO:0000256" key="1">
    <source>
        <dbReference type="ARBA" id="ARBA00004651"/>
    </source>
</evidence>
<dbReference type="InterPro" id="IPR006685">
    <property type="entry name" value="MscS_channel_2nd"/>
</dbReference>
<dbReference type="AlphaFoldDB" id="A0A3D8J087"/>
<evidence type="ECO:0000256" key="4">
    <source>
        <dbReference type="ARBA" id="ARBA00022692"/>
    </source>
</evidence>
<name>A0A3D8J087_9HELI</name>
<feature type="domain" description="Mechanosensitive ion channel MscS C-terminal" evidence="9">
    <location>
        <begin position="171"/>
        <end position="254"/>
    </location>
</feature>
<evidence type="ECO:0000313" key="12">
    <source>
        <dbReference type="Proteomes" id="UP000257045"/>
    </source>
</evidence>
<dbReference type="Gene3D" id="3.30.70.100">
    <property type="match status" value="1"/>
</dbReference>
<dbReference type="OrthoDB" id="9784565at2"/>